<reference evidence="12 13" key="1">
    <citation type="journal article" date="2014" name="Am. J. Bot.">
        <title>Genome assembly and annotation for red clover (Trifolium pratense; Fabaceae).</title>
        <authorList>
            <person name="Istvanek J."/>
            <person name="Jaros M."/>
            <person name="Krenek A."/>
            <person name="Repkova J."/>
        </authorList>
    </citation>
    <scope>NUCLEOTIDE SEQUENCE [LARGE SCALE GENOMIC DNA]</scope>
    <source>
        <strain evidence="13">cv. Tatra</strain>
        <tissue evidence="12">Young leaves</tissue>
    </source>
</reference>
<evidence type="ECO:0000256" key="8">
    <source>
        <dbReference type="ARBA" id="ARBA00023163"/>
    </source>
</evidence>
<evidence type="ECO:0000313" key="12">
    <source>
        <dbReference type="EMBL" id="PNY17566.1"/>
    </source>
</evidence>
<dbReference type="EMBL" id="ASHM01009472">
    <property type="protein sequence ID" value="PNY17566.1"/>
    <property type="molecule type" value="Genomic_DNA"/>
</dbReference>
<dbReference type="GO" id="GO:0005634">
    <property type="term" value="C:nucleus"/>
    <property type="evidence" value="ECO:0007669"/>
    <property type="project" value="UniProtKB-SubCell"/>
</dbReference>
<evidence type="ECO:0000256" key="1">
    <source>
        <dbReference type="ARBA" id="ARBA00004123"/>
    </source>
</evidence>
<keyword evidence="4 10" id="KW-0863">Zinc-finger</keyword>
<comment type="caution">
    <text evidence="12">The sequence shown here is derived from an EMBL/GenBank/DDBJ whole genome shotgun (WGS) entry which is preliminary data.</text>
</comment>
<dbReference type="GO" id="GO:0008270">
    <property type="term" value="F:zinc ion binding"/>
    <property type="evidence" value="ECO:0007669"/>
    <property type="project" value="UniProtKB-KW"/>
</dbReference>
<evidence type="ECO:0000256" key="9">
    <source>
        <dbReference type="ARBA" id="ARBA00023242"/>
    </source>
</evidence>
<dbReference type="Proteomes" id="UP000236291">
    <property type="component" value="Unassembled WGS sequence"/>
</dbReference>
<dbReference type="PANTHER" id="PTHR46481:SF7">
    <property type="entry name" value="ZINC FINGER BED DOMAIN-CONTAINING PROTEIN RICESLEEPER 2-LIKE"/>
    <property type="match status" value="1"/>
</dbReference>
<dbReference type="InterPro" id="IPR036236">
    <property type="entry name" value="Znf_C2H2_sf"/>
</dbReference>
<dbReference type="InterPro" id="IPR052035">
    <property type="entry name" value="ZnF_BED_domain_contain"/>
</dbReference>
<dbReference type="InterPro" id="IPR003656">
    <property type="entry name" value="Znf_BED"/>
</dbReference>
<evidence type="ECO:0000256" key="6">
    <source>
        <dbReference type="ARBA" id="ARBA00023015"/>
    </source>
</evidence>
<keyword evidence="3" id="KW-0479">Metal-binding</keyword>
<evidence type="ECO:0000259" key="11">
    <source>
        <dbReference type="PROSITE" id="PS50808"/>
    </source>
</evidence>
<dbReference type="Pfam" id="PF02892">
    <property type="entry name" value="zf-BED"/>
    <property type="match status" value="1"/>
</dbReference>
<dbReference type="SMART" id="SM00614">
    <property type="entry name" value="ZnF_BED"/>
    <property type="match status" value="1"/>
</dbReference>
<proteinExistence type="predicted"/>
<accession>A0A2K3PQK2</accession>
<evidence type="ECO:0000256" key="5">
    <source>
        <dbReference type="ARBA" id="ARBA00022833"/>
    </source>
</evidence>
<keyword evidence="9" id="KW-0539">Nucleus</keyword>
<comment type="subunit">
    <text evidence="2">Homodimer.</text>
</comment>
<gene>
    <name evidence="12" type="ORF">L195_g014313</name>
</gene>
<dbReference type="PANTHER" id="PTHR46481">
    <property type="entry name" value="ZINC FINGER BED DOMAIN-CONTAINING PROTEIN 4"/>
    <property type="match status" value="1"/>
</dbReference>
<evidence type="ECO:0000313" key="13">
    <source>
        <dbReference type="Proteomes" id="UP000236291"/>
    </source>
</evidence>
<dbReference type="AlphaFoldDB" id="A0A2K3PQK2"/>
<keyword evidence="6" id="KW-0805">Transcription regulation</keyword>
<protein>
    <submittedName>
        <fullName evidence="12">HAT family dimerization domain-containing protein</fullName>
    </submittedName>
</protein>
<dbReference type="Pfam" id="PF14372">
    <property type="entry name" value="hAT-like_RNase-H"/>
    <property type="match status" value="1"/>
</dbReference>
<sequence>MGDCDDILASETAEHMFSAHPLAVSPPLSKPRRNRSDAWNHFTIDSDIAKKAKCNYCGSLIGYDKGTSAMRAHFTRCKDNPMKNVNKRQKSVSASTENVEEHICTSPSTPMFDQEAIQNVVVKMFVALDIPFERVEHAAFQNFMSVVLPRFKVPSSTELAHDVLRLWGTEKTRLKKFLSQHCQRVCLTIDTWTSSEKFCYMCLTAHFIDKDWKMHKKVLNFSQVTSHKREVMAKTVEQCLNEWGLNCVLSLTINNDSLNDVDILHLKDKLVSRNSLVLNGDFIHMRCCAYFLNLIVKESLKEIDDSVVRICAAVWYIRSSNWRFTRFKACAEQQNIEYKGFACLDFETRWDSIYLMLEDALKHHKTFEKLEMKDHKYVDELKKGKGVPTIEDWEIVRSILPFLKLFYDATLRISSSSCVTSNMYMFEVLGIGMAIKNMCNSGDVRISLMAKNMRQKYDKFWGNANSLNMLLLVGLVLDPRHKVKFVNWCASKNYNGEEADYLIDKLKSCLNSLFEEYNGGLEVSHTKSKEGGYNDPYGFNKFYQSSGCKKSETELSKYLDEALESGGDLDVLNWWKLNSSRFPIIANIARDVLAIPVSTMTPEFALSIAGRVLDSYQSSLPPITMEALICTQDWLMGAASPLLTNVEIENLEKIEQGVAGVGVAVVLFQIADEDVPWQDSAPVTYTIDIVNVMEWCSFSVNEAYKM</sequence>
<evidence type="ECO:0000256" key="7">
    <source>
        <dbReference type="ARBA" id="ARBA00023125"/>
    </source>
</evidence>
<reference evidence="12 13" key="2">
    <citation type="journal article" date="2017" name="Front. Plant Sci.">
        <title>Gene Classification and Mining of Molecular Markers Useful in Red Clover (Trifolium pratense) Breeding.</title>
        <authorList>
            <person name="Istvanek J."/>
            <person name="Dluhosova J."/>
            <person name="Dluhos P."/>
            <person name="Patkova L."/>
            <person name="Nedelnik J."/>
            <person name="Repkova J."/>
        </authorList>
    </citation>
    <scope>NUCLEOTIDE SEQUENCE [LARGE SCALE GENOMIC DNA]</scope>
    <source>
        <strain evidence="13">cv. Tatra</strain>
        <tissue evidence="12">Young leaves</tissue>
    </source>
</reference>
<dbReference type="SUPFAM" id="SSF53098">
    <property type="entry name" value="Ribonuclease H-like"/>
    <property type="match status" value="1"/>
</dbReference>
<dbReference type="GO" id="GO:0046983">
    <property type="term" value="F:protein dimerization activity"/>
    <property type="evidence" value="ECO:0007669"/>
    <property type="project" value="InterPro"/>
</dbReference>
<feature type="domain" description="BED-type" evidence="11">
    <location>
        <begin position="33"/>
        <end position="85"/>
    </location>
</feature>
<comment type="subcellular location">
    <subcellularLocation>
        <location evidence="1">Nucleus</location>
    </subcellularLocation>
</comment>
<name>A0A2K3PQK2_TRIPR</name>
<evidence type="ECO:0000256" key="2">
    <source>
        <dbReference type="ARBA" id="ARBA00011738"/>
    </source>
</evidence>
<keyword evidence="8" id="KW-0804">Transcription</keyword>
<evidence type="ECO:0000256" key="10">
    <source>
        <dbReference type="PROSITE-ProRule" id="PRU00027"/>
    </source>
</evidence>
<dbReference type="InterPro" id="IPR025525">
    <property type="entry name" value="hAT-like_transposase_RNase-H"/>
</dbReference>
<dbReference type="InterPro" id="IPR012337">
    <property type="entry name" value="RNaseH-like_sf"/>
</dbReference>
<dbReference type="Pfam" id="PF05699">
    <property type="entry name" value="Dimer_Tnp_hAT"/>
    <property type="match status" value="1"/>
</dbReference>
<keyword evidence="5" id="KW-0862">Zinc</keyword>
<evidence type="ECO:0000256" key="4">
    <source>
        <dbReference type="ARBA" id="ARBA00022771"/>
    </source>
</evidence>
<dbReference type="PROSITE" id="PS50808">
    <property type="entry name" value="ZF_BED"/>
    <property type="match status" value="1"/>
</dbReference>
<organism evidence="12 13">
    <name type="scientific">Trifolium pratense</name>
    <name type="common">Red clover</name>
    <dbReference type="NCBI Taxonomy" id="57577"/>
    <lineage>
        <taxon>Eukaryota</taxon>
        <taxon>Viridiplantae</taxon>
        <taxon>Streptophyta</taxon>
        <taxon>Embryophyta</taxon>
        <taxon>Tracheophyta</taxon>
        <taxon>Spermatophyta</taxon>
        <taxon>Magnoliopsida</taxon>
        <taxon>eudicotyledons</taxon>
        <taxon>Gunneridae</taxon>
        <taxon>Pentapetalae</taxon>
        <taxon>rosids</taxon>
        <taxon>fabids</taxon>
        <taxon>Fabales</taxon>
        <taxon>Fabaceae</taxon>
        <taxon>Papilionoideae</taxon>
        <taxon>50 kb inversion clade</taxon>
        <taxon>NPAAA clade</taxon>
        <taxon>Hologalegina</taxon>
        <taxon>IRL clade</taxon>
        <taxon>Trifolieae</taxon>
        <taxon>Trifolium</taxon>
    </lineage>
</organism>
<dbReference type="GO" id="GO:0003677">
    <property type="term" value="F:DNA binding"/>
    <property type="evidence" value="ECO:0007669"/>
    <property type="project" value="UniProtKB-KW"/>
</dbReference>
<keyword evidence="7" id="KW-0238">DNA-binding</keyword>
<evidence type="ECO:0000256" key="3">
    <source>
        <dbReference type="ARBA" id="ARBA00022723"/>
    </source>
</evidence>
<dbReference type="SUPFAM" id="SSF57667">
    <property type="entry name" value="beta-beta-alpha zinc fingers"/>
    <property type="match status" value="1"/>
</dbReference>
<dbReference type="ExpressionAtlas" id="A0A2K3PQK2">
    <property type="expression patterns" value="baseline"/>
</dbReference>
<dbReference type="InterPro" id="IPR008906">
    <property type="entry name" value="HATC_C_dom"/>
</dbReference>